<protein>
    <submittedName>
        <fullName evidence="1">Uncharacterized protein</fullName>
    </submittedName>
</protein>
<gene>
    <name evidence="1" type="ORF">G5I_08604</name>
</gene>
<dbReference type="InParanoid" id="F4WRZ7"/>
<organism evidence="2">
    <name type="scientific">Acromyrmex echinatior</name>
    <name type="common">Panamanian leafcutter ant</name>
    <name type="synonym">Acromyrmex octospinosus echinatior</name>
    <dbReference type="NCBI Taxonomy" id="103372"/>
    <lineage>
        <taxon>Eukaryota</taxon>
        <taxon>Metazoa</taxon>
        <taxon>Ecdysozoa</taxon>
        <taxon>Arthropoda</taxon>
        <taxon>Hexapoda</taxon>
        <taxon>Insecta</taxon>
        <taxon>Pterygota</taxon>
        <taxon>Neoptera</taxon>
        <taxon>Endopterygota</taxon>
        <taxon>Hymenoptera</taxon>
        <taxon>Apocrita</taxon>
        <taxon>Aculeata</taxon>
        <taxon>Formicoidea</taxon>
        <taxon>Formicidae</taxon>
        <taxon>Myrmicinae</taxon>
        <taxon>Acromyrmex</taxon>
    </lineage>
</organism>
<dbReference type="EMBL" id="GL888294">
    <property type="protein sequence ID" value="EGI63020.1"/>
    <property type="molecule type" value="Genomic_DNA"/>
</dbReference>
<dbReference type="AlphaFoldDB" id="F4WRZ7"/>
<dbReference type="Proteomes" id="UP000007755">
    <property type="component" value="Unassembled WGS sequence"/>
</dbReference>
<sequence length="96" mass="11366">MDRVKEYIRSKSIERKGIPSLVTRYAKSTTIEEKARYWECPDEKASKSRVAHHHQCHQNISHKKALLAMFEPPIAFERCKLLTLVFNKYENQCNKM</sequence>
<keyword evidence="2" id="KW-1185">Reference proteome</keyword>
<accession>F4WRZ7</accession>
<evidence type="ECO:0000313" key="1">
    <source>
        <dbReference type="EMBL" id="EGI63020.1"/>
    </source>
</evidence>
<reference evidence="1" key="1">
    <citation type="submission" date="2011-02" db="EMBL/GenBank/DDBJ databases">
        <title>The genome of the leaf-cutting ant Acromyrmex echinatior suggests key adaptations to social evolution and fungus farming.</title>
        <authorList>
            <person name="Nygaard S."/>
            <person name="Zhang G."/>
        </authorList>
    </citation>
    <scope>NUCLEOTIDE SEQUENCE</scope>
</reference>
<proteinExistence type="predicted"/>
<name>F4WRZ7_ACREC</name>
<evidence type="ECO:0000313" key="2">
    <source>
        <dbReference type="Proteomes" id="UP000007755"/>
    </source>
</evidence>